<dbReference type="Proteomes" id="UP000722791">
    <property type="component" value="Unassembled WGS sequence"/>
</dbReference>
<feature type="compositionally biased region" description="Acidic residues" evidence="1">
    <location>
        <begin position="100"/>
        <end position="109"/>
    </location>
</feature>
<reference evidence="2" key="1">
    <citation type="journal article" date="2021" name="Proc. Natl. Acad. Sci. U.S.A.">
        <title>Three genomes in the algal genus Volvox reveal the fate of a haploid sex-determining region after a transition to homothallism.</title>
        <authorList>
            <person name="Yamamoto K."/>
            <person name="Hamaji T."/>
            <person name="Kawai-Toyooka H."/>
            <person name="Matsuzaki R."/>
            <person name="Takahashi F."/>
            <person name="Nishimura Y."/>
            <person name="Kawachi M."/>
            <person name="Noguchi H."/>
            <person name="Minakuchi Y."/>
            <person name="Umen J.G."/>
            <person name="Toyoda A."/>
            <person name="Nozaki H."/>
        </authorList>
    </citation>
    <scope>NUCLEOTIDE SEQUENCE</scope>
    <source>
        <strain evidence="2">NIES-3785</strain>
    </source>
</reference>
<gene>
    <name evidence="2" type="ORF">Vretimale_668</name>
</gene>
<comment type="caution">
    <text evidence="2">The sequence shown here is derived from an EMBL/GenBank/DDBJ whole genome shotgun (WGS) entry which is preliminary data.</text>
</comment>
<name>A0A8J4D841_9CHLO</name>
<feature type="region of interest" description="Disordered" evidence="1">
    <location>
        <begin position="78"/>
        <end position="109"/>
    </location>
</feature>
<feature type="compositionally biased region" description="Polar residues" evidence="1">
    <location>
        <begin position="80"/>
        <end position="91"/>
    </location>
</feature>
<feature type="non-terminal residue" evidence="2">
    <location>
        <position position="109"/>
    </location>
</feature>
<evidence type="ECO:0000313" key="2">
    <source>
        <dbReference type="EMBL" id="GIL94472.1"/>
    </source>
</evidence>
<protein>
    <submittedName>
        <fullName evidence="2">Uncharacterized protein</fullName>
    </submittedName>
</protein>
<evidence type="ECO:0000256" key="1">
    <source>
        <dbReference type="SAM" id="MobiDB-lite"/>
    </source>
</evidence>
<dbReference type="EMBL" id="BNCQ01000001">
    <property type="protein sequence ID" value="GIL94472.1"/>
    <property type="molecule type" value="Genomic_DNA"/>
</dbReference>
<organism evidence="2 3">
    <name type="scientific">Volvox reticuliferus</name>
    <dbReference type="NCBI Taxonomy" id="1737510"/>
    <lineage>
        <taxon>Eukaryota</taxon>
        <taxon>Viridiplantae</taxon>
        <taxon>Chlorophyta</taxon>
        <taxon>core chlorophytes</taxon>
        <taxon>Chlorophyceae</taxon>
        <taxon>CS clade</taxon>
        <taxon>Chlamydomonadales</taxon>
        <taxon>Volvocaceae</taxon>
        <taxon>Volvox</taxon>
    </lineage>
</organism>
<accession>A0A8J4D841</accession>
<dbReference type="AlphaFoldDB" id="A0A8J4D841"/>
<evidence type="ECO:0000313" key="3">
    <source>
        <dbReference type="Proteomes" id="UP000722791"/>
    </source>
</evidence>
<proteinExistence type="predicted"/>
<sequence length="109" mass="11995">MKPVLTLRPLQRHDPRYLFVLPHKEPSAGFGIEGPSSLLTSDDGALPLLTAVLAQEIPDGSFGKEALLLGSLPVKKATKVPQTTCKMQHPQSRQKRGHEQEEEDGDEEE</sequence>